<dbReference type="PRINTS" id="PR00047">
    <property type="entry name" value="STROIDFINGER"/>
</dbReference>
<dbReference type="GO" id="GO:0043565">
    <property type="term" value="F:sequence-specific DNA binding"/>
    <property type="evidence" value="ECO:0007669"/>
    <property type="project" value="InterPro"/>
</dbReference>
<keyword evidence="8" id="KW-0539">Nucleus</keyword>
<dbReference type="GO" id="GO:0003700">
    <property type="term" value="F:DNA-binding transcription factor activity"/>
    <property type="evidence" value="ECO:0007669"/>
    <property type="project" value="InterPro"/>
</dbReference>
<evidence type="ECO:0000256" key="5">
    <source>
        <dbReference type="ARBA" id="ARBA00023125"/>
    </source>
</evidence>
<keyword evidence="9" id="KW-0732">Signal</keyword>
<sequence>MVVFENLHFADSKLKLLVALLKVLLVLNSCEGCKGFFKRTVRKDLHYTCRDENNCTVDKRQRNRCQHCRYMKCLHQGMKREGKKGSFIYIQQSTISCYYIYNLITVINMRSLLKSYSCTSVKYL</sequence>
<keyword evidence="4" id="KW-0805">Transcription regulation</keyword>
<evidence type="ECO:0000256" key="2">
    <source>
        <dbReference type="ARBA" id="ARBA00022771"/>
    </source>
</evidence>
<evidence type="ECO:0000256" key="8">
    <source>
        <dbReference type="ARBA" id="ARBA00023242"/>
    </source>
</evidence>
<feature type="chain" id="PRO_5029706427" evidence="9">
    <location>
        <begin position="33"/>
        <end position="124"/>
    </location>
</feature>
<keyword evidence="6" id="KW-0804">Transcription</keyword>
<accession>A0A7J7ITF9</accession>
<dbReference type="EMBL" id="VXIV02003463">
    <property type="protein sequence ID" value="KAF6016826.1"/>
    <property type="molecule type" value="Genomic_DNA"/>
</dbReference>
<evidence type="ECO:0000256" key="6">
    <source>
        <dbReference type="ARBA" id="ARBA00023163"/>
    </source>
</evidence>
<keyword evidence="2" id="KW-0863">Zinc-finger</keyword>
<dbReference type="SMART" id="SM00399">
    <property type="entry name" value="ZnF_C4"/>
    <property type="match status" value="1"/>
</dbReference>
<comment type="caution">
    <text evidence="11">The sequence shown here is derived from an EMBL/GenBank/DDBJ whole genome shotgun (WGS) entry which is preliminary data.</text>
</comment>
<evidence type="ECO:0000256" key="1">
    <source>
        <dbReference type="ARBA" id="ARBA00022723"/>
    </source>
</evidence>
<dbReference type="SUPFAM" id="SSF57716">
    <property type="entry name" value="Glucocorticoid receptor-like (DNA-binding domain)"/>
    <property type="match status" value="1"/>
</dbReference>
<feature type="signal peptide" evidence="9">
    <location>
        <begin position="1"/>
        <end position="32"/>
    </location>
</feature>
<dbReference type="Pfam" id="PF00105">
    <property type="entry name" value="zf-C4"/>
    <property type="match status" value="1"/>
</dbReference>
<name>A0A7J7ITF9_BUGNE</name>
<keyword evidence="12" id="KW-1185">Reference proteome</keyword>
<evidence type="ECO:0000313" key="11">
    <source>
        <dbReference type="EMBL" id="KAF6016826.1"/>
    </source>
</evidence>
<evidence type="ECO:0000256" key="4">
    <source>
        <dbReference type="ARBA" id="ARBA00023015"/>
    </source>
</evidence>
<dbReference type="PROSITE" id="PS51030">
    <property type="entry name" value="NUCLEAR_REC_DBD_2"/>
    <property type="match status" value="1"/>
</dbReference>
<keyword evidence="3" id="KW-0862">Zinc</keyword>
<evidence type="ECO:0000256" key="9">
    <source>
        <dbReference type="SAM" id="SignalP"/>
    </source>
</evidence>
<evidence type="ECO:0000259" key="10">
    <source>
        <dbReference type="PROSITE" id="PS51030"/>
    </source>
</evidence>
<keyword evidence="5" id="KW-0238">DNA-binding</keyword>
<dbReference type="InterPro" id="IPR013088">
    <property type="entry name" value="Znf_NHR/GATA"/>
</dbReference>
<organism evidence="11 12">
    <name type="scientific">Bugula neritina</name>
    <name type="common">Brown bryozoan</name>
    <name type="synonym">Sertularia neritina</name>
    <dbReference type="NCBI Taxonomy" id="10212"/>
    <lineage>
        <taxon>Eukaryota</taxon>
        <taxon>Metazoa</taxon>
        <taxon>Spiralia</taxon>
        <taxon>Lophotrochozoa</taxon>
        <taxon>Bryozoa</taxon>
        <taxon>Gymnolaemata</taxon>
        <taxon>Cheilostomatida</taxon>
        <taxon>Flustrina</taxon>
        <taxon>Buguloidea</taxon>
        <taxon>Bugulidae</taxon>
        <taxon>Bugula</taxon>
    </lineage>
</organism>
<dbReference type="OrthoDB" id="5771769at2759"/>
<evidence type="ECO:0000313" key="12">
    <source>
        <dbReference type="Proteomes" id="UP000593567"/>
    </source>
</evidence>
<protein>
    <submittedName>
        <fullName evidence="11">RXRA</fullName>
    </submittedName>
</protein>
<proteinExistence type="predicted"/>
<gene>
    <name evidence="11" type="ORF">EB796_024866</name>
</gene>
<feature type="domain" description="Nuclear receptor" evidence="10">
    <location>
        <begin position="29"/>
        <end position="85"/>
    </location>
</feature>
<dbReference type="InterPro" id="IPR001628">
    <property type="entry name" value="Znf_hrmn_rcpt"/>
</dbReference>
<dbReference type="AlphaFoldDB" id="A0A7J7ITF9"/>
<dbReference type="PANTHER" id="PTHR48092">
    <property type="entry name" value="KNIRPS-RELATED PROTEIN-RELATED"/>
    <property type="match status" value="1"/>
</dbReference>
<evidence type="ECO:0000256" key="7">
    <source>
        <dbReference type="ARBA" id="ARBA00023170"/>
    </source>
</evidence>
<dbReference type="Gene3D" id="3.30.50.10">
    <property type="entry name" value="Erythroid Transcription Factor GATA-1, subunit A"/>
    <property type="match status" value="1"/>
</dbReference>
<dbReference type="GO" id="GO:0008270">
    <property type="term" value="F:zinc ion binding"/>
    <property type="evidence" value="ECO:0007669"/>
    <property type="project" value="UniProtKB-KW"/>
</dbReference>
<dbReference type="InterPro" id="IPR050200">
    <property type="entry name" value="Nuclear_hormone_rcpt_NR3"/>
</dbReference>
<dbReference type="Proteomes" id="UP000593567">
    <property type="component" value="Unassembled WGS sequence"/>
</dbReference>
<keyword evidence="1" id="KW-0479">Metal-binding</keyword>
<evidence type="ECO:0000256" key="3">
    <source>
        <dbReference type="ARBA" id="ARBA00022833"/>
    </source>
</evidence>
<reference evidence="11" key="1">
    <citation type="submission" date="2020-06" db="EMBL/GenBank/DDBJ databases">
        <title>Draft genome of Bugula neritina, a colonial animal packing powerful symbionts and potential medicines.</title>
        <authorList>
            <person name="Rayko M."/>
        </authorList>
    </citation>
    <scope>NUCLEOTIDE SEQUENCE [LARGE SCALE GENOMIC DNA]</scope>
    <source>
        <strain evidence="11">Kwan_BN1</strain>
    </source>
</reference>
<keyword evidence="7" id="KW-0675">Receptor</keyword>